<feature type="transmembrane region" description="Helical" evidence="1">
    <location>
        <begin position="63"/>
        <end position="84"/>
    </location>
</feature>
<dbReference type="STRING" id="1123281.SAMN02745180_00466"/>
<evidence type="ECO:0000313" key="2">
    <source>
        <dbReference type="EMBL" id="SHH55617.1"/>
    </source>
</evidence>
<gene>
    <name evidence="2" type="ORF">SAMN02745180_00466</name>
</gene>
<sequence length="101" mass="11093">MTGEEILQYILPEIVILIPVLIILGQAIKQIPKVKDWTIPIILAVIGIVVSILILGFENGFTGSIVLNGVLQGILCAGMAVYVHQLTIQSTRKRKEDEDQD</sequence>
<dbReference type="AlphaFoldDB" id="A0A1M5TXW3"/>
<keyword evidence="1" id="KW-1133">Transmembrane helix</keyword>
<keyword evidence="1" id="KW-0472">Membrane</keyword>
<organism evidence="2 3">
    <name type="scientific">Sporanaerobacter acetigenes DSM 13106</name>
    <dbReference type="NCBI Taxonomy" id="1123281"/>
    <lineage>
        <taxon>Bacteria</taxon>
        <taxon>Bacillati</taxon>
        <taxon>Bacillota</taxon>
        <taxon>Tissierellia</taxon>
        <taxon>Tissierellales</taxon>
        <taxon>Sporanaerobacteraceae</taxon>
        <taxon>Sporanaerobacter</taxon>
    </lineage>
</organism>
<protein>
    <submittedName>
        <fullName evidence="2">Phage holin family Hol44, holin superfamily V</fullName>
    </submittedName>
</protein>
<dbReference type="Proteomes" id="UP000184389">
    <property type="component" value="Unassembled WGS sequence"/>
</dbReference>
<dbReference type="Pfam" id="PF16079">
    <property type="entry name" value="Phage_holin_5_2"/>
    <property type="match status" value="1"/>
</dbReference>
<dbReference type="OrthoDB" id="2884029at2"/>
<proteinExistence type="predicted"/>
<feature type="transmembrane region" description="Helical" evidence="1">
    <location>
        <begin position="37"/>
        <end position="57"/>
    </location>
</feature>
<dbReference type="RefSeq" id="WP_072743035.1">
    <property type="nucleotide sequence ID" value="NZ_FQXR01000003.1"/>
</dbReference>
<dbReference type="InterPro" id="IPR032111">
    <property type="entry name" value="Clostridium_phage_holin"/>
</dbReference>
<reference evidence="2 3" key="1">
    <citation type="submission" date="2016-11" db="EMBL/GenBank/DDBJ databases">
        <authorList>
            <person name="Jaros S."/>
            <person name="Januszkiewicz K."/>
            <person name="Wedrychowicz H."/>
        </authorList>
    </citation>
    <scope>NUCLEOTIDE SEQUENCE [LARGE SCALE GENOMIC DNA]</scope>
    <source>
        <strain evidence="2 3">DSM 13106</strain>
    </source>
</reference>
<keyword evidence="1" id="KW-0812">Transmembrane</keyword>
<dbReference type="EMBL" id="FQXR01000003">
    <property type="protein sequence ID" value="SHH55617.1"/>
    <property type="molecule type" value="Genomic_DNA"/>
</dbReference>
<name>A0A1M5TXW3_9FIRM</name>
<evidence type="ECO:0000313" key="3">
    <source>
        <dbReference type="Proteomes" id="UP000184389"/>
    </source>
</evidence>
<accession>A0A1M5TXW3</accession>
<keyword evidence="3" id="KW-1185">Reference proteome</keyword>
<evidence type="ECO:0000256" key="1">
    <source>
        <dbReference type="SAM" id="Phobius"/>
    </source>
</evidence>
<feature type="transmembrane region" description="Helical" evidence="1">
    <location>
        <begin position="6"/>
        <end position="25"/>
    </location>
</feature>